<evidence type="ECO:0000313" key="3">
    <source>
        <dbReference type="Proteomes" id="UP000064844"/>
    </source>
</evidence>
<dbReference type="EMBL" id="CP011307">
    <property type="protein sequence ID" value="ALP95505.1"/>
    <property type="molecule type" value="Genomic_DNA"/>
</dbReference>
<dbReference type="OrthoDB" id="9964360at2"/>
<evidence type="ECO:0000313" key="4">
    <source>
        <dbReference type="Proteomes" id="UP000245778"/>
    </source>
</evidence>
<gene>
    <name evidence="2" type="ORF">C7373_107135</name>
    <name evidence="1" type="ORF">IB211_03114</name>
</gene>
<evidence type="ECO:0000313" key="2">
    <source>
        <dbReference type="EMBL" id="PVY48388.1"/>
    </source>
</evidence>
<reference evidence="3" key="2">
    <citation type="submission" date="2015-04" db="EMBL/GenBank/DDBJ databases">
        <title>A butyrogenic pathway from the amino acid lysine in a human gut commensal.</title>
        <authorList>
            <person name="de Vos W.M."/>
            <person name="Bui N.T.P."/>
            <person name="Plugge C.M."/>
            <person name="Ritari J."/>
        </authorList>
    </citation>
    <scope>NUCLEOTIDE SEQUENCE [LARGE SCALE GENOMIC DNA]</scope>
    <source>
        <strain evidence="3">AF211</strain>
    </source>
</reference>
<dbReference type="KEGG" id="ibu:IB211_03114"/>
<reference evidence="1 3" key="1">
    <citation type="journal article" date="2015" name="Nat. Commun.">
        <title>Production of butyrate from lysine and the Amadori product fructoselysine by a human gut commensal.</title>
        <authorList>
            <person name="Bui T.P."/>
            <person name="Ritari J."/>
            <person name="Boeren S."/>
            <person name="de Waard P."/>
            <person name="Plugge C.M."/>
            <person name="de Vos W.M."/>
        </authorList>
    </citation>
    <scope>NUCLEOTIDE SEQUENCE [LARGE SCALE GENOMIC DNA]</scope>
    <source>
        <strain evidence="1 3">AF211</strain>
    </source>
</reference>
<accession>A0A0S2W815</accession>
<keyword evidence="3" id="KW-1185">Reference proteome</keyword>
<name>A0A0S2W815_9FIRM</name>
<dbReference type="GeneID" id="93230504"/>
<evidence type="ECO:0000313" key="1">
    <source>
        <dbReference type="EMBL" id="ALP95505.1"/>
    </source>
</evidence>
<organism evidence="1 3">
    <name type="scientific">Intestinimonas butyriciproducens</name>
    <dbReference type="NCBI Taxonomy" id="1297617"/>
    <lineage>
        <taxon>Bacteria</taxon>
        <taxon>Bacillati</taxon>
        <taxon>Bacillota</taxon>
        <taxon>Clostridia</taxon>
        <taxon>Eubacteriales</taxon>
        <taxon>Intestinimonas</taxon>
    </lineage>
</organism>
<reference evidence="2 4" key="3">
    <citation type="submission" date="2018-04" db="EMBL/GenBank/DDBJ databases">
        <title>Genomic Encyclopedia of Type Strains, Phase IV (KMG-IV): sequencing the most valuable type-strain genomes for metagenomic binning, comparative biology and taxonomic classification.</title>
        <authorList>
            <person name="Goeker M."/>
        </authorList>
    </citation>
    <scope>NUCLEOTIDE SEQUENCE [LARGE SCALE GENOMIC DNA]</scope>
    <source>
        <strain evidence="2 4">DSM 26588</strain>
    </source>
</reference>
<dbReference type="EMBL" id="QEKK01000007">
    <property type="protein sequence ID" value="PVY48388.1"/>
    <property type="molecule type" value="Genomic_DNA"/>
</dbReference>
<proteinExistence type="predicted"/>
<dbReference type="AlphaFoldDB" id="A0A0S2W815"/>
<sequence>MSLAGCSHSGIYTATSFAQPHGLSYGIAYHGADGKQIVLEDISCNQEFVSKMAELFTLCQLPPDRFKRAVIELLP</sequence>
<dbReference type="Proteomes" id="UP000064844">
    <property type="component" value="Chromosome"/>
</dbReference>
<dbReference type="Proteomes" id="UP000245778">
    <property type="component" value="Unassembled WGS sequence"/>
</dbReference>
<dbReference type="RefSeq" id="WP_058118531.1">
    <property type="nucleotide sequence ID" value="NZ_CAMREZ010000013.1"/>
</dbReference>
<protein>
    <submittedName>
        <fullName evidence="1">Uncharacterized protein</fullName>
    </submittedName>
</protein>
<dbReference type="STRING" id="1297617.IB211_03114"/>